<dbReference type="EMBL" id="JACRTG010000023">
    <property type="protein sequence ID" value="MBC8588573.1"/>
    <property type="molecule type" value="Genomic_DNA"/>
</dbReference>
<accession>A0A926ERT7</accession>
<proteinExistence type="predicted"/>
<sequence>MDNKRRHWIAPTVLSLLLIVALIWGYNQNIQKKQLQTSLENHYQRLFYDIKKHTENVQVSLSKALLATTKERNVMNFTQIVSEANSAQDKLNQLPIQHADNNKISKFLTQASDYANYLIDRHLAGEDITDEQREALRGLQMNSATFNGELANLHQSLMESNFMVGMGQGIDEANENVLSTSLVSLDKQIGKSPELIYDGPFSDQILNKKPVGLSGSQVDINQAQQAAVDFFGRNRVAGIEAFEQGENADDLRIPSYTFNLYPSNQQKDFAVYMGVAKQGGTVLWMENPRPAVNKTLTVEQGQEKALEYLRNKGFGSMEPNYSLQYDGIVLYNFVYKQDDVTIYPDLVKVKVALDNGEIVGFDASPYYLNHQERNFGRPEIDVDTARERVKTDFDIDSVRLSLIPKGVNEILCYEFKGKYGDADFIVYINAKNGAEEQILQLIQNENGTLTF</sequence>
<feature type="domain" description="Sporulation protein YpeB N-terminal" evidence="4">
    <location>
        <begin position="31"/>
        <end position="164"/>
    </location>
</feature>
<evidence type="ECO:0000259" key="3">
    <source>
        <dbReference type="Pfam" id="PF14620"/>
    </source>
</evidence>
<name>A0A926ERT7_9FIRM</name>
<dbReference type="NCBIfam" id="TIGR02889">
    <property type="entry name" value="spore_YpeB"/>
    <property type="match status" value="1"/>
</dbReference>
<evidence type="ECO:0000259" key="4">
    <source>
        <dbReference type="Pfam" id="PF20769"/>
    </source>
</evidence>
<gene>
    <name evidence="5" type="primary">ypeB</name>
    <name evidence="5" type="ORF">H8707_10060</name>
</gene>
<protein>
    <submittedName>
        <fullName evidence="5">Germination protein YpeB</fullName>
    </submittedName>
</protein>
<dbReference type="InterPro" id="IPR025711">
    <property type="entry name" value="PepSY"/>
</dbReference>
<reference evidence="5" key="1">
    <citation type="submission" date="2020-08" db="EMBL/GenBank/DDBJ databases">
        <title>Genome public.</title>
        <authorList>
            <person name="Liu C."/>
            <person name="Sun Q."/>
        </authorList>
    </citation>
    <scope>NUCLEOTIDE SEQUENCE</scope>
    <source>
        <strain evidence="5">BX21</strain>
    </source>
</reference>
<keyword evidence="1" id="KW-0472">Membrane</keyword>
<evidence type="ECO:0000256" key="1">
    <source>
        <dbReference type="SAM" id="Phobius"/>
    </source>
</evidence>
<dbReference type="Pfam" id="PF20769">
    <property type="entry name" value="YPEB_N"/>
    <property type="match status" value="1"/>
</dbReference>
<dbReference type="InterPro" id="IPR048402">
    <property type="entry name" value="YpeB_N"/>
</dbReference>
<feature type="transmembrane region" description="Helical" evidence="1">
    <location>
        <begin position="7"/>
        <end position="26"/>
    </location>
</feature>
<dbReference type="RefSeq" id="WP_262430028.1">
    <property type="nucleotide sequence ID" value="NZ_JACRTG010000023.1"/>
</dbReference>
<evidence type="ECO:0000259" key="2">
    <source>
        <dbReference type="Pfam" id="PF03413"/>
    </source>
</evidence>
<feature type="domain" description="Sporulation protein YpeB PepSY1 and PepSY2" evidence="3">
    <location>
        <begin position="180"/>
        <end position="374"/>
    </location>
</feature>
<comment type="caution">
    <text evidence="5">The sequence shown here is derived from an EMBL/GenBank/DDBJ whole genome shotgun (WGS) entry which is preliminary data.</text>
</comment>
<evidence type="ECO:0000313" key="5">
    <source>
        <dbReference type="EMBL" id="MBC8588573.1"/>
    </source>
</evidence>
<keyword evidence="1" id="KW-1133">Transmembrane helix</keyword>
<dbReference type="AlphaFoldDB" id="A0A926ERT7"/>
<evidence type="ECO:0000313" key="6">
    <source>
        <dbReference type="Proteomes" id="UP000601171"/>
    </source>
</evidence>
<keyword evidence="6" id="KW-1185">Reference proteome</keyword>
<dbReference type="GO" id="GO:0009847">
    <property type="term" value="P:spore germination"/>
    <property type="evidence" value="ECO:0007669"/>
    <property type="project" value="InterPro"/>
</dbReference>
<feature type="domain" description="PepSY" evidence="2">
    <location>
        <begin position="380"/>
        <end position="434"/>
    </location>
</feature>
<dbReference type="Pfam" id="PF14620">
    <property type="entry name" value="YPEB_PepSY1-2"/>
    <property type="match status" value="1"/>
</dbReference>
<organism evidence="5 6">
    <name type="scientific">Paratissierella segnis</name>
    <dbReference type="NCBI Taxonomy" id="2763679"/>
    <lineage>
        <taxon>Bacteria</taxon>
        <taxon>Bacillati</taxon>
        <taxon>Bacillota</taxon>
        <taxon>Tissierellia</taxon>
        <taxon>Tissierellales</taxon>
        <taxon>Tissierellaceae</taxon>
        <taxon>Paratissierella</taxon>
    </lineage>
</organism>
<dbReference type="InterPro" id="IPR014239">
    <property type="entry name" value="YpeB_PepSY1-2"/>
</dbReference>
<dbReference type="Pfam" id="PF03413">
    <property type="entry name" value="PepSY"/>
    <property type="match status" value="1"/>
</dbReference>
<keyword evidence="1" id="KW-0812">Transmembrane</keyword>
<dbReference type="Proteomes" id="UP000601171">
    <property type="component" value="Unassembled WGS sequence"/>
</dbReference>